<dbReference type="InterPro" id="IPR010130">
    <property type="entry name" value="T1SS_OMP_TolC"/>
</dbReference>
<reference evidence="10 11" key="1">
    <citation type="submission" date="2019-03" db="EMBL/GenBank/DDBJ databases">
        <title>Paracraurococcus aquatilis NE82 genome sequence.</title>
        <authorList>
            <person name="Zhao Y."/>
            <person name="Du Z."/>
        </authorList>
    </citation>
    <scope>NUCLEOTIDE SEQUENCE [LARGE SCALE GENOMIC DNA]</scope>
    <source>
        <strain evidence="10 11">NE82</strain>
    </source>
</reference>
<dbReference type="SUPFAM" id="SSF56954">
    <property type="entry name" value="Outer membrane efflux proteins (OEP)"/>
    <property type="match status" value="1"/>
</dbReference>
<protein>
    <submittedName>
        <fullName evidence="10">Secretion protein</fullName>
    </submittedName>
</protein>
<dbReference type="Gene3D" id="1.20.1600.10">
    <property type="entry name" value="Outer membrane efflux proteins (OEP)"/>
    <property type="match status" value="1"/>
</dbReference>
<keyword evidence="8" id="KW-0175">Coiled coil</keyword>
<dbReference type="PANTHER" id="PTHR30026:SF22">
    <property type="entry name" value="OUTER MEMBRANE EFFLUX PROTEIN"/>
    <property type="match status" value="1"/>
</dbReference>
<evidence type="ECO:0000256" key="2">
    <source>
        <dbReference type="ARBA" id="ARBA00007613"/>
    </source>
</evidence>
<evidence type="ECO:0000256" key="9">
    <source>
        <dbReference type="SAM" id="SignalP"/>
    </source>
</evidence>
<dbReference type="NCBIfam" id="TIGR01844">
    <property type="entry name" value="type_I_sec_TolC"/>
    <property type="match status" value="1"/>
</dbReference>
<evidence type="ECO:0000313" key="11">
    <source>
        <dbReference type="Proteomes" id="UP000295023"/>
    </source>
</evidence>
<keyword evidence="6" id="KW-0472">Membrane</keyword>
<dbReference type="EMBL" id="SKBM01000030">
    <property type="protein sequence ID" value="TCZ54998.1"/>
    <property type="molecule type" value="Genomic_DNA"/>
</dbReference>
<gene>
    <name evidence="10" type="ORF">EXY23_22615</name>
</gene>
<proteinExistence type="inferred from homology"/>
<dbReference type="Pfam" id="PF02321">
    <property type="entry name" value="OEP"/>
    <property type="match status" value="2"/>
</dbReference>
<dbReference type="Proteomes" id="UP000295023">
    <property type="component" value="Unassembled WGS sequence"/>
</dbReference>
<keyword evidence="11" id="KW-1185">Reference proteome</keyword>
<sequence length="478" mass="51743">MRPTRSALALATALLAPAALSLGSSPAASQTLRDALAQAYANNPSLLAARAQLRAVDENVPQALAGWRPQVSVGVSGGPVDSRARTLASGFDPNTFEPITFGRTTRIERQLFTSQVTVTQPIFRGGRTVASTRRAENQVLGQRARLLATEQQVMSDSVNAYVSVIRDQELLRLNINNEQVLTEQLRATNERFRVGEITRTDVAQAESRLANARAQRSQAEGQLQISRATFLRVIGSRPERLIAPQPLRPPVGNALEAGQAASTNNPTVVALLFDEAAARDAVNVQVSALMPQVSVQGQAFRSDNAASPNTRITGAQVVAQLTVPIYQGGAEYAAVRQARQTAQQARSQVEDQRRTVTQSATQAWEQLISARAQVDAQRAAIRASEIALDGVQREAIVGSRTTLEVLNQEQELLQNRTNLVQALATVVAQSYTLAGAIGRLTAQDLGLEVDLYDSKAYYNAVRNRWFGLGDYSDVAERR</sequence>
<evidence type="ECO:0000256" key="7">
    <source>
        <dbReference type="ARBA" id="ARBA00023237"/>
    </source>
</evidence>
<keyword evidence="5" id="KW-0812">Transmembrane</keyword>
<keyword evidence="4" id="KW-1134">Transmembrane beta strand</keyword>
<name>A0A4R4D7F3_9PROT</name>
<accession>A0A4R4D7F3</accession>
<comment type="similarity">
    <text evidence="2">Belongs to the outer membrane factor (OMF) (TC 1.B.17) family.</text>
</comment>
<feature type="signal peptide" evidence="9">
    <location>
        <begin position="1"/>
        <end position="29"/>
    </location>
</feature>
<comment type="caution">
    <text evidence="10">The sequence shown here is derived from an EMBL/GenBank/DDBJ whole genome shotgun (WGS) entry which is preliminary data.</text>
</comment>
<dbReference type="GO" id="GO:0015562">
    <property type="term" value="F:efflux transmembrane transporter activity"/>
    <property type="evidence" value="ECO:0007669"/>
    <property type="project" value="InterPro"/>
</dbReference>
<evidence type="ECO:0000313" key="10">
    <source>
        <dbReference type="EMBL" id="TCZ54998.1"/>
    </source>
</evidence>
<evidence type="ECO:0000256" key="4">
    <source>
        <dbReference type="ARBA" id="ARBA00022452"/>
    </source>
</evidence>
<dbReference type="PANTHER" id="PTHR30026">
    <property type="entry name" value="OUTER MEMBRANE PROTEIN TOLC"/>
    <property type="match status" value="1"/>
</dbReference>
<evidence type="ECO:0000256" key="5">
    <source>
        <dbReference type="ARBA" id="ARBA00022692"/>
    </source>
</evidence>
<keyword evidence="9" id="KW-0732">Signal</keyword>
<keyword evidence="7" id="KW-0998">Cell outer membrane</keyword>
<organism evidence="10 11">
    <name type="scientific">Roseicella aquatilis</name>
    <dbReference type="NCBI Taxonomy" id="2527868"/>
    <lineage>
        <taxon>Bacteria</taxon>
        <taxon>Pseudomonadati</taxon>
        <taxon>Pseudomonadota</taxon>
        <taxon>Alphaproteobacteria</taxon>
        <taxon>Acetobacterales</taxon>
        <taxon>Roseomonadaceae</taxon>
        <taxon>Roseicella</taxon>
    </lineage>
</organism>
<dbReference type="InterPro" id="IPR003423">
    <property type="entry name" value="OMP_efflux"/>
</dbReference>
<evidence type="ECO:0000256" key="3">
    <source>
        <dbReference type="ARBA" id="ARBA00022448"/>
    </source>
</evidence>
<dbReference type="GO" id="GO:1990281">
    <property type="term" value="C:efflux pump complex"/>
    <property type="evidence" value="ECO:0007669"/>
    <property type="project" value="TreeGrafter"/>
</dbReference>
<dbReference type="AlphaFoldDB" id="A0A4R4D7F3"/>
<dbReference type="OrthoDB" id="9789368at2"/>
<keyword evidence="3" id="KW-0813">Transport</keyword>
<dbReference type="GO" id="GO:0009279">
    <property type="term" value="C:cell outer membrane"/>
    <property type="evidence" value="ECO:0007669"/>
    <property type="project" value="UniProtKB-SubCell"/>
</dbReference>
<dbReference type="GO" id="GO:0015288">
    <property type="term" value="F:porin activity"/>
    <property type="evidence" value="ECO:0007669"/>
    <property type="project" value="TreeGrafter"/>
</dbReference>
<evidence type="ECO:0000256" key="8">
    <source>
        <dbReference type="SAM" id="Coils"/>
    </source>
</evidence>
<dbReference type="InterPro" id="IPR051906">
    <property type="entry name" value="TolC-like"/>
</dbReference>
<feature type="coiled-coil region" evidence="8">
    <location>
        <begin position="202"/>
        <end position="229"/>
    </location>
</feature>
<evidence type="ECO:0000256" key="6">
    <source>
        <dbReference type="ARBA" id="ARBA00023136"/>
    </source>
</evidence>
<comment type="subcellular location">
    <subcellularLocation>
        <location evidence="1">Cell outer membrane</location>
    </subcellularLocation>
</comment>
<dbReference type="RefSeq" id="WP_132295173.1">
    <property type="nucleotide sequence ID" value="NZ_SKBM01000030.1"/>
</dbReference>
<evidence type="ECO:0000256" key="1">
    <source>
        <dbReference type="ARBA" id="ARBA00004442"/>
    </source>
</evidence>
<feature type="chain" id="PRO_5020587874" evidence="9">
    <location>
        <begin position="30"/>
        <end position="478"/>
    </location>
</feature>